<evidence type="ECO:0000256" key="2">
    <source>
        <dbReference type="ARBA" id="ARBA00022803"/>
    </source>
</evidence>
<dbReference type="InterPro" id="IPR013105">
    <property type="entry name" value="TPR_2"/>
</dbReference>
<protein>
    <recommendedName>
        <fullName evidence="6">TPR-like protein</fullName>
    </recommendedName>
</protein>
<dbReference type="AlphaFoldDB" id="A0A8H6WEV7"/>
<dbReference type="RefSeq" id="XP_037225235.1">
    <property type="nucleotide sequence ID" value="XM_037357325.1"/>
</dbReference>
<dbReference type="InterPro" id="IPR019734">
    <property type="entry name" value="TPR_rpt"/>
</dbReference>
<dbReference type="InterPro" id="IPR044244">
    <property type="entry name" value="TTC27/Emw1"/>
</dbReference>
<evidence type="ECO:0008006" key="6">
    <source>
        <dbReference type="Google" id="ProtNLM"/>
    </source>
</evidence>
<dbReference type="GeneID" id="59339841"/>
<dbReference type="Pfam" id="PF07719">
    <property type="entry name" value="TPR_2"/>
    <property type="match status" value="1"/>
</dbReference>
<evidence type="ECO:0000313" key="5">
    <source>
        <dbReference type="Proteomes" id="UP000636479"/>
    </source>
</evidence>
<organism evidence="4 5">
    <name type="scientific">Mycena indigotica</name>
    <dbReference type="NCBI Taxonomy" id="2126181"/>
    <lineage>
        <taxon>Eukaryota</taxon>
        <taxon>Fungi</taxon>
        <taxon>Dikarya</taxon>
        <taxon>Basidiomycota</taxon>
        <taxon>Agaricomycotina</taxon>
        <taxon>Agaricomycetes</taxon>
        <taxon>Agaricomycetidae</taxon>
        <taxon>Agaricales</taxon>
        <taxon>Marasmiineae</taxon>
        <taxon>Mycenaceae</taxon>
        <taxon>Mycena</taxon>
    </lineage>
</organism>
<dbReference type="SUPFAM" id="SSF48452">
    <property type="entry name" value="TPR-like"/>
    <property type="match status" value="1"/>
</dbReference>
<reference evidence="4" key="1">
    <citation type="submission" date="2020-05" db="EMBL/GenBank/DDBJ databases">
        <title>Mycena genomes resolve the evolution of fungal bioluminescence.</title>
        <authorList>
            <person name="Tsai I.J."/>
        </authorList>
    </citation>
    <scope>NUCLEOTIDE SEQUENCE</scope>
    <source>
        <strain evidence="4">171206Taipei</strain>
    </source>
</reference>
<dbReference type="PANTHER" id="PTHR16193">
    <property type="entry name" value="TETRATRICOPEPTIDE REPEAT PROTEIN 27"/>
    <property type="match status" value="1"/>
</dbReference>
<comment type="caution">
    <text evidence="4">The sequence shown here is derived from an EMBL/GenBank/DDBJ whole genome shotgun (WGS) entry which is preliminary data.</text>
</comment>
<dbReference type="Pfam" id="PF13181">
    <property type="entry name" value="TPR_8"/>
    <property type="match status" value="1"/>
</dbReference>
<proteinExistence type="predicted"/>
<dbReference type="PROSITE" id="PS50005">
    <property type="entry name" value="TPR"/>
    <property type="match status" value="2"/>
</dbReference>
<keyword evidence="2 3" id="KW-0802">TPR repeat</keyword>
<gene>
    <name evidence="4" type="ORF">MIND_00035600</name>
</gene>
<dbReference type="EMBL" id="JACAZF010000001">
    <property type="protein sequence ID" value="KAF7315212.1"/>
    <property type="molecule type" value="Genomic_DNA"/>
</dbReference>
<dbReference type="PANTHER" id="PTHR16193:SF0">
    <property type="entry name" value="TETRATRICOPEPTIDE REPEAT PROTEIN 27"/>
    <property type="match status" value="1"/>
</dbReference>
<dbReference type="SMART" id="SM00028">
    <property type="entry name" value="TPR"/>
    <property type="match status" value="2"/>
</dbReference>
<keyword evidence="5" id="KW-1185">Reference proteome</keyword>
<keyword evidence="1" id="KW-0677">Repeat</keyword>
<feature type="repeat" description="TPR" evidence="3">
    <location>
        <begin position="541"/>
        <end position="574"/>
    </location>
</feature>
<accession>A0A8H6WEV7</accession>
<dbReference type="OrthoDB" id="1936594at2759"/>
<dbReference type="InterPro" id="IPR011990">
    <property type="entry name" value="TPR-like_helical_dom_sf"/>
</dbReference>
<evidence type="ECO:0000256" key="1">
    <source>
        <dbReference type="ARBA" id="ARBA00022737"/>
    </source>
</evidence>
<evidence type="ECO:0000313" key="4">
    <source>
        <dbReference type="EMBL" id="KAF7315212.1"/>
    </source>
</evidence>
<dbReference type="Gene3D" id="1.25.40.10">
    <property type="entry name" value="Tetratricopeptide repeat domain"/>
    <property type="match status" value="1"/>
</dbReference>
<evidence type="ECO:0000256" key="3">
    <source>
        <dbReference type="PROSITE-ProRule" id="PRU00339"/>
    </source>
</evidence>
<sequence length="834" mass="92889">MQDLPVLEKSLLLGSWDPSISTESSTLALLAKAVVDADFREALVTSQYAVNALTASFLEGSGLRAPTSAEDSASLLFLGIASLHAFVQINWTGPELDFGVRDVLRITSEADSEDALNQKAVSQLSMGGEPAYHLSKCAMLLVLAQNLFEIAASEHCPSVLWWRLRAATVHQHLLDEPVPVPAPLLLALEPLKSLYNGDAELAGRLELEEGLLQHTLSQDKLAGEYFVRSARATGMEYELTGALGKRTKFQQTELSQLVLLAESQLKLDDKAATASSTPSHANIPETLPLNDDTLLEQTVFTSSSPSAYNRLAHLDPSSQPALHPLDQCILLSMCLNVKNTSPVHGLTAEQMSPYVARVISHPLNWSVHTMALLLRARLEANRTRTVERATLQLQALVEQMPTTDSTVAPAAVRLKFVHALPLPSKWEMEKELASRFLSLGVVRSALEIFERLEMWEEVVKCWQALDRRDQGERIVRDLLEGRKAEADVVLARGKQATTNAHRLRMDTAREAKLWCLLGDLEPDHAIDHYQKAWALSGETAGRAMRSLGGYYFARGQYQEAIECLKKAVVINPLLSRSWFVLGCACMRVENWEEARAAFTRCVTIDEEDGESWSNLASMYMRIGTTEGESTVPFENKLLAFRALKQGLRSAYENWRMWYNFMIVAIDHLDIDVLERLVNAVTRADASSSIEDAANQPNSGRALFRPVMHLMEDIVLPKISSSSRVFLAYARLLRWAERWGDALKASMDAYRCGAASELDNTSDVTKWREAVTEVRDVVDALRNFGPRAEDVGGKWRGQARSVVRSFMGKTKEAFGNEPEWAELEELLEELKKKDE</sequence>
<dbReference type="PROSITE" id="PS50293">
    <property type="entry name" value="TPR_REGION"/>
    <property type="match status" value="1"/>
</dbReference>
<feature type="repeat" description="TPR" evidence="3">
    <location>
        <begin position="575"/>
        <end position="608"/>
    </location>
</feature>
<dbReference type="Proteomes" id="UP000636479">
    <property type="component" value="Unassembled WGS sequence"/>
</dbReference>
<name>A0A8H6WEV7_9AGAR</name>